<reference evidence="1" key="1">
    <citation type="submission" date="2022-02" db="EMBL/GenBank/DDBJ databases">
        <authorList>
            <person name="Henning P.M."/>
            <person name="McCubbin A.G."/>
            <person name="Shore J.S."/>
        </authorList>
    </citation>
    <scope>NUCLEOTIDE SEQUENCE</scope>
    <source>
        <strain evidence="1">F60SS</strain>
        <tissue evidence="1">Leaves</tissue>
    </source>
</reference>
<keyword evidence="1" id="KW-0645">Protease</keyword>
<dbReference type="PANTHER" id="PTHR43016">
    <property type="entry name" value="PRESEQUENCE PROTEASE"/>
    <property type="match status" value="1"/>
</dbReference>
<evidence type="ECO:0000313" key="2">
    <source>
        <dbReference type="Proteomes" id="UP001141552"/>
    </source>
</evidence>
<organism evidence="1 2">
    <name type="scientific">Turnera subulata</name>
    <dbReference type="NCBI Taxonomy" id="218843"/>
    <lineage>
        <taxon>Eukaryota</taxon>
        <taxon>Viridiplantae</taxon>
        <taxon>Streptophyta</taxon>
        <taxon>Embryophyta</taxon>
        <taxon>Tracheophyta</taxon>
        <taxon>Spermatophyta</taxon>
        <taxon>Magnoliopsida</taxon>
        <taxon>eudicotyledons</taxon>
        <taxon>Gunneridae</taxon>
        <taxon>Pentapetalae</taxon>
        <taxon>rosids</taxon>
        <taxon>fabids</taxon>
        <taxon>Malpighiales</taxon>
        <taxon>Passifloraceae</taxon>
        <taxon>Turnera</taxon>
    </lineage>
</organism>
<comment type="caution">
    <text evidence="1">The sequence shown here is derived from an EMBL/GenBank/DDBJ whole genome shotgun (WGS) entry which is preliminary data.</text>
</comment>
<dbReference type="InterPro" id="IPR011249">
    <property type="entry name" value="Metalloenz_LuxS/M16"/>
</dbReference>
<dbReference type="GO" id="GO:0016485">
    <property type="term" value="P:protein processing"/>
    <property type="evidence" value="ECO:0007669"/>
    <property type="project" value="TreeGrafter"/>
</dbReference>
<sequence>MRCMGHRIAGARMNAMLNTAGWISEQMGGASYLEYLRALEEKLDQDWAGVSSSLEEIRRSLISRNGCLVNMTADGRTLADSKKHVSKFLD</sequence>
<evidence type="ECO:0000313" key="1">
    <source>
        <dbReference type="EMBL" id="KAJ4851270.1"/>
    </source>
</evidence>
<dbReference type="GO" id="GO:0005739">
    <property type="term" value="C:mitochondrion"/>
    <property type="evidence" value="ECO:0007669"/>
    <property type="project" value="TreeGrafter"/>
</dbReference>
<dbReference type="Proteomes" id="UP001141552">
    <property type="component" value="Unassembled WGS sequence"/>
</dbReference>
<gene>
    <name evidence="1" type="primary">PREP2_1</name>
    <name evidence="1" type="ORF">Tsubulata_019962</name>
</gene>
<dbReference type="AlphaFoldDB" id="A0A9Q0GLM7"/>
<keyword evidence="2" id="KW-1185">Reference proteome</keyword>
<name>A0A9Q0GLM7_9ROSI</name>
<dbReference type="GO" id="GO:0046872">
    <property type="term" value="F:metal ion binding"/>
    <property type="evidence" value="ECO:0007669"/>
    <property type="project" value="InterPro"/>
</dbReference>
<dbReference type="OrthoDB" id="10250783at2759"/>
<reference evidence="1" key="2">
    <citation type="journal article" date="2023" name="Plants (Basel)">
        <title>Annotation of the Turnera subulata (Passifloraceae) Draft Genome Reveals the S-Locus Evolved after the Divergence of Turneroideae from Passifloroideae in a Stepwise Manner.</title>
        <authorList>
            <person name="Henning P.M."/>
            <person name="Roalson E.H."/>
            <person name="Mir W."/>
            <person name="McCubbin A.G."/>
            <person name="Shore J.S."/>
        </authorList>
    </citation>
    <scope>NUCLEOTIDE SEQUENCE</scope>
    <source>
        <strain evidence="1">F60SS</strain>
    </source>
</reference>
<dbReference type="PANTHER" id="PTHR43016:SF13">
    <property type="entry name" value="PRESEQUENCE PROTEASE, MITOCHONDRIAL"/>
    <property type="match status" value="1"/>
</dbReference>
<protein>
    <submittedName>
        <fullName evidence="1">Presequence protease 2, chloroplastic/mitochondrial</fullName>
    </submittedName>
</protein>
<dbReference type="EMBL" id="JAKUCV010000100">
    <property type="protein sequence ID" value="KAJ4851270.1"/>
    <property type="molecule type" value="Genomic_DNA"/>
</dbReference>
<accession>A0A9Q0GLM7</accession>
<dbReference type="GO" id="GO:0009507">
    <property type="term" value="C:chloroplast"/>
    <property type="evidence" value="ECO:0007669"/>
    <property type="project" value="TreeGrafter"/>
</dbReference>
<dbReference type="GO" id="GO:0004222">
    <property type="term" value="F:metalloendopeptidase activity"/>
    <property type="evidence" value="ECO:0007669"/>
    <property type="project" value="TreeGrafter"/>
</dbReference>
<keyword evidence="1" id="KW-0378">Hydrolase</keyword>
<proteinExistence type="predicted"/>
<dbReference type="Gene3D" id="3.30.830.10">
    <property type="entry name" value="Metalloenzyme, LuxS/M16 peptidase-like"/>
    <property type="match status" value="1"/>
</dbReference>
<dbReference type="SUPFAM" id="SSF63411">
    <property type="entry name" value="LuxS/MPP-like metallohydrolase"/>
    <property type="match status" value="1"/>
</dbReference>